<dbReference type="AlphaFoldDB" id="A0A5C5YT39"/>
<evidence type="ECO:0000313" key="2">
    <source>
        <dbReference type="Proteomes" id="UP000318478"/>
    </source>
</evidence>
<name>A0A5C5YT39_9BACT</name>
<dbReference type="Proteomes" id="UP000318478">
    <property type="component" value="Unassembled WGS sequence"/>
</dbReference>
<accession>A0A5C5YT39</accession>
<protein>
    <submittedName>
        <fullName evidence="1">Uncharacterized protein</fullName>
    </submittedName>
</protein>
<keyword evidence="2" id="KW-1185">Reference proteome</keyword>
<sequence>MAATFARDKLCQLESTERAIVGVACDKRQSSRRRTSAPPDLLGYAHRRSFERVLPLAGRGANESRCHPRPDVAGWTPVRLAATPHFVVESRHWAWSNEGASPVTFAARQRCSQRRPRLPLRGWEVGGFRTTWQPLPKGQRRRTKPADKTPAAILGGKEQTLLYQHETDQVAKTRPGYCPLRSFFRTLRQRPRRRRAAVGWPLCNWAPGERK</sequence>
<proteinExistence type="predicted"/>
<dbReference type="EMBL" id="SJPO01000003">
    <property type="protein sequence ID" value="TWT77976.1"/>
    <property type="molecule type" value="Genomic_DNA"/>
</dbReference>
<reference evidence="1 2" key="1">
    <citation type="submission" date="2019-02" db="EMBL/GenBank/DDBJ databases">
        <title>Deep-cultivation of Planctomycetes and their phenomic and genomic characterization uncovers novel biology.</title>
        <authorList>
            <person name="Wiegand S."/>
            <person name="Jogler M."/>
            <person name="Boedeker C."/>
            <person name="Pinto D."/>
            <person name="Vollmers J."/>
            <person name="Rivas-Marin E."/>
            <person name="Kohn T."/>
            <person name="Peeters S.H."/>
            <person name="Heuer A."/>
            <person name="Rast P."/>
            <person name="Oberbeckmann S."/>
            <person name="Bunk B."/>
            <person name="Jeske O."/>
            <person name="Meyerdierks A."/>
            <person name="Storesund J.E."/>
            <person name="Kallscheuer N."/>
            <person name="Luecker S."/>
            <person name="Lage O.M."/>
            <person name="Pohl T."/>
            <person name="Merkel B.J."/>
            <person name="Hornburger P."/>
            <person name="Mueller R.-W."/>
            <person name="Bruemmer F."/>
            <person name="Labrenz M."/>
            <person name="Spormann A.M."/>
            <person name="Op Den Camp H."/>
            <person name="Overmann J."/>
            <person name="Amann R."/>
            <person name="Jetten M.S.M."/>
            <person name="Mascher T."/>
            <person name="Medema M.H."/>
            <person name="Devos D.P."/>
            <person name="Kaster A.-K."/>
            <person name="Ovreas L."/>
            <person name="Rohde M."/>
            <person name="Galperin M.Y."/>
            <person name="Jogler C."/>
        </authorList>
    </citation>
    <scope>NUCLEOTIDE SEQUENCE [LARGE SCALE GENOMIC DNA]</scope>
    <source>
        <strain evidence="1 2">Pla123a</strain>
    </source>
</reference>
<organism evidence="1 2">
    <name type="scientific">Posidoniimonas polymericola</name>
    <dbReference type="NCBI Taxonomy" id="2528002"/>
    <lineage>
        <taxon>Bacteria</taxon>
        <taxon>Pseudomonadati</taxon>
        <taxon>Planctomycetota</taxon>
        <taxon>Planctomycetia</taxon>
        <taxon>Pirellulales</taxon>
        <taxon>Lacipirellulaceae</taxon>
        <taxon>Posidoniimonas</taxon>
    </lineage>
</organism>
<evidence type="ECO:0000313" key="1">
    <source>
        <dbReference type="EMBL" id="TWT77976.1"/>
    </source>
</evidence>
<gene>
    <name evidence="1" type="ORF">Pla123a_17750</name>
</gene>
<comment type="caution">
    <text evidence="1">The sequence shown here is derived from an EMBL/GenBank/DDBJ whole genome shotgun (WGS) entry which is preliminary data.</text>
</comment>